<evidence type="ECO:0000256" key="3">
    <source>
        <dbReference type="ARBA" id="ARBA00022525"/>
    </source>
</evidence>
<dbReference type="PROSITE" id="PS00330">
    <property type="entry name" value="HEMOLYSIN_CALCIUM"/>
    <property type="match status" value="2"/>
</dbReference>
<dbReference type="SUPFAM" id="SSF48208">
    <property type="entry name" value="Six-hairpin glycosidases"/>
    <property type="match status" value="1"/>
</dbReference>
<evidence type="ECO:0000256" key="1">
    <source>
        <dbReference type="ARBA" id="ARBA00001913"/>
    </source>
</evidence>
<proteinExistence type="predicted"/>
<dbReference type="InterPro" id="IPR050557">
    <property type="entry name" value="RTX_toxin/Mannuronan_C5-epim"/>
</dbReference>
<keyword evidence="4" id="KW-0677">Repeat</keyword>
<evidence type="ECO:0000313" key="7">
    <source>
        <dbReference type="EMBL" id="SUY28310.1"/>
    </source>
</evidence>
<feature type="domain" description="Peptidase M10 serralysin C-terminal" evidence="6">
    <location>
        <begin position="423"/>
        <end position="586"/>
    </location>
</feature>
<evidence type="ECO:0000256" key="4">
    <source>
        <dbReference type="ARBA" id="ARBA00022737"/>
    </source>
</evidence>
<comment type="subcellular location">
    <subcellularLocation>
        <location evidence="2">Secreted</location>
    </subcellularLocation>
</comment>
<evidence type="ECO:0000259" key="6">
    <source>
        <dbReference type="Pfam" id="PF08548"/>
    </source>
</evidence>
<feature type="region of interest" description="Disordered" evidence="5">
    <location>
        <begin position="360"/>
        <end position="381"/>
    </location>
</feature>
<dbReference type="AlphaFoldDB" id="A0A381IKR5"/>
<protein>
    <submittedName>
        <fullName evidence="7">Hemolysin, chromosomal</fullName>
    </submittedName>
</protein>
<dbReference type="SUPFAM" id="SSF51120">
    <property type="entry name" value="beta-Roll"/>
    <property type="match status" value="2"/>
</dbReference>
<dbReference type="InterPro" id="IPR018511">
    <property type="entry name" value="Hemolysin-typ_Ca-bd_CS"/>
</dbReference>
<dbReference type="PANTHER" id="PTHR38340:SF1">
    <property type="entry name" value="S-LAYER PROTEIN"/>
    <property type="match status" value="1"/>
</dbReference>
<dbReference type="Pfam" id="PF08548">
    <property type="entry name" value="Peptidase_M10_C"/>
    <property type="match status" value="1"/>
</dbReference>
<gene>
    <name evidence="7" type="primary">hlyA</name>
    <name evidence="7" type="ORF">NCTC10684_05084</name>
</gene>
<dbReference type="Proteomes" id="UP000254701">
    <property type="component" value="Unassembled WGS sequence"/>
</dbReference>
<accession>A0A381IKR5</accession>
<comment type="cofactor">
    <cofactor evidence="1">
        <name>Ca(2+)</name>
        <dbReference type="ChEBI" id="CHEBI:29108"/>
    </cofactor>
</comment>
<dbReference type="PRINTS" id="PR00313">
    <property type="entry name" value="CABNDNGRPT"/>
</dbReference>
<dbReference type="GO" id="GO:0005615">
    <property type="term" value="C:extracellular space"/>
    <property type="evidence" value="ECO:0007669"/>
    <property type="project" value="InterPro"/>
</dbReference>
<keyword evidence="3" id="KW-0964">Secreted</keyword>
<evidence type="ECO:0000313" key="8">
    <source>
        <dbReference type="Proteomes" id="UP000254701"/>
    </source>
</evidence>
<dbReference type="PANTHER" id="PTHR38340">
    <property type="entry name" value="S-LAYER PROTEIN"/>
    <property type="match status" value="1"/>
</dbReference>
<name>A0A381IKR5_AMIAI</name>
<dbReference type="Pfam" id="PF00353">
    <property type="entry name" value="HemolysinCabind"/>
    <property type="match status" value="1"/>
</dbReference>
<dbReference type="InterPro" id="IPR013858">
    <property type="entry name" value="Peptidase_M10B_C"/>
</dbReference>
<dbReference type="InterPro" id="IPR008928">
    <property type="entry name" value="6-hairpin_glycosidase_sf"/>
</dbReference>
<dbReference type="InterPro" id="IPR011049">
    <property type="entry name" value="Serralysin-like_metalloprot_C"/>
</dbReference>
<dbReference type="EMBL" id="UFSM01000002">
    <property type="protein sequence ID" value="SUY28310.1"/>
    <property type="molecule type" value="Genomic_DNA"/>
</dbReference>
<evidence type="ECO:0000256" key="5">
    <source>
        <dbReference type="SAM" id="MobiDB-lite"/>
    </source>
</evidence>
<sequence>MSRLDLLNSLIGPVISVSASSGLGQDFAQYEQAFTTYSATHMSADGTAWASSNYYDRAFINYVWYMRTGDKTYLDQGNAIAADYLRNYVEANDYSIASWWSMPKGITAHYLINGDQASLTAIGKLADQVAGAWNRDNNWANLFDPHLSGGREQARSLETLTQAIIIDAPSVGVPKMQANGDDWGVAGGNDFRALAKSLVEKILTSEFQNADGSRPNYMEGAAADGSPIDKPFMNGLMNESLINYYEQVDADPRIITFVKTNLDYMWANEWDPTAKAFQYIDKTSVNGVQDTPTADVNMLIVSGFGFVYKHTGDATYLERGNQVFEGGVDGSWLAGSKQFNQQYTSSYNYLAYIQGKSDTSLEPSAGTSTDTDKGIDTGTGTDGLAGSVEKLVLTGKGGRDHLVGGAGDDQLYGQGGNDRLDGGSGNDTLYGGLGADVLNGNDGADTLHGEAGNDTLKGGGGNDRLNGGAGKDTLEGMEGLDVLTGGQGNDVFLFRSTIETAKNLPDVITDFEHGIDRVNLSLIDANLRVQGDQAFSFIGDQQFSGKAGELHFVNHVLSGDVDGDKVADFGIQIEGSSVLTTVDFVI</sequence>
<dbReference type="RefSeq" id="WP_115734102.1">
    <property type="nucleotide sequence ID" value="NZ_BAAAVY010000009.1"/>
</dbReference>
<dbReference type="GO" id="GO:0005975">
    <property type="term" value="P:carbohydrate metabolic process"/>
    <property type="evidence" value="ECO:0007669"/>
    <property type="project" value="InterPro"/>
</dbReference>
<reference evidence="7 8" key="1">
    <citation type="submission" date="2018-06" db="EMBL/GenBank/DDBJ databases">
        <authorList>
            <consortium name="Pathogen Informatics"/>
            <person name="Doyle S."/>
        </authorList>
    </citation>
    <scope>NUCLEOTIDE SEQUENCE [LARGE SCALE GENOMIC DNA]</scope>
    <source>
        <strain evidence="7 8">NCTC10684</strain>
    </source>
</reference>
<evidence type="ECO:0000256" key="2">
    <source>
        <dbReference type="ARBA" id="ARBA00004613"/>
    </source>
</evidence>
<organism evidence="7 8">
    <name type="scientific">Aminobacter aminovorans</name>
    <name type="common">Chelatobacter heintzii</name>
    <dbReference type="NCBI Taxonomy" id="83263"/>
    <lineage>
        <taxon>Bacteria</taxon>
        <taxon>Pseudomonadati</taxon>
        <taxon>Pseudomonadota</taxon>
        <taxon>Alphaproteobacteria</taxon>
        <taxon>Hyphomicrobiales</taxon>
        <taxon>Phyllobacteriaceae</taxon>
        <taxon>Aminobacter</taxon>
    </lineage>
</organism>
<dbReference type="InterPro" id="IPR001343">
    <property type="entry name" value="Hemolysn_Ca-bd"/>
</dbReference>
<dbReference type="OrthoDB" id="7788759at2"/>
<dbReference type="Gene3D" id="2.150.10.10">
    <property type="entry name" value="Serralysin-like metalloprotease, C-terminal"/>
    <property type="match status" value="2"/>
</dbReference>
<dbReference type="GO" id="GO:0005509">
    <property type="term" value="F:calcium ion binding"/>
    <property type="evidence" value="ECO:0007669"/>
    <property type="project" value="InterPro"/>
</dbReference>